<dbReference type="InterPro" id="IPR045881">
    <property type="entry name" value="MNM1-like"/>
</dbReference>
<feature type="compositionally biased region" description="Polar residues" evidence="1">
    <location>
        <begin position="1"/>
        <end position="12"/>
    </location>
</feature>
<feature type="region of interest" description="Disordered" evidence="1">
    <location>
        <begin position="1"/>
        <end position="53"/>
    </location>
</feature>
<dbReference type="EMBL" id="CM009293">
    <property type="protein sequence ID" value="PNT39096.1"/>
    <property type="molecule type" value="Genomic_DNA"/>
</dbReference>
<feature type="region of interest" description="Disordered" evidence="1">
    <location>
        <begin position="255"/>
        <end position="288"/>
    </location>
</feature>
<evidence type="ECO:0008006" key="4">
    <source>
        <dbReference type="Google" id="ProtNLM"/>
    </source>
</evidence>
<dbReference type="PANTHER" id="PTHR34682:SF3">
    <property type="entry name" value="AT HOOK MOTIF-CONTAINING PROTEIN"/>
    <property type="match status" value="1"/>
</dbReference>
<dbReference type="STRING" id="3694.A0A2K2ANJ5"/>
<dbReference type="Proteomes" id="UP000006729">
    <property type="component" value="Chromosome 4"/>
</dbReference>
<feature type="region of interest" description="Disordered" evidence="1">
    <location>
        <begin position="426"/>
        <end position="460"/>
    </location>
</feature>
<accession>A0A2K2ANJ5</accession>
<evidence type="ECO:0000256" key="1">
    <source>
        <dbReference type="SAM" id="MobiDB-lite"/>
    </source>
</evidence>
<organism evidence="2 3">
    <name type="scientific">Populus trichocarpa</name>
    <name type="common">Western balsam poplar</name>
    <name type="synonym">Populus balsamifera subsp. trichocarpa</name>
    <dbReference type="NCBI Taxonomy" id="3694"/>
    <lineage>
        <taxon>Eukaryota</taxon>
        <taxon>Viridiplantae</taxon>
        <taxon>Streptophyta</taxon>
        <taxon>Embryophyta</taxon>
        <taxon>Tracheophyta</taxon>
        <taxon>Spermatophyta</taxon>
        <taxon>Magnoliopsida</taxon>
        <taxon>eudicotyledons</taxon>
        <taxon>Gunneridae</taxon>
        <taxon>Pentapetalae</taxon>
        <taxon>rosids</taxon>
        <taxon>fabids</taxon>
        <taxon>Malpighiales</taxon>
        <taxon>Salicaceae</taxon>
        <taxon>Saliceae</taxon>
        <taxon>Populus</taxon>
    </lineage>
</organism>
<evidence type="ECO:0000313" key="3">
    <source>
        <dbReference type="Proteomes" id="UP000006729"/>
    </source>
</evidence>
<name>A0A2K2ANJ5_POPTR</name>
<sequence>MNPLSQGTSSSPVDPPMKRKRGRPRKDESAVLGEKTPVMPESDNMKKNKQTVGPTDAAGVNMVGRVITGVIDGLFDAGYLVKVKVEDSDIPLRGLVFQPGRFTPITAENDVAPQAKMYRRADIPIPVFHPPTQLPSFVTSPKHSDKQLVELKKLALTVQDKGLQSGFQPTAPIAKESLSASLMLPRTEYLQGSTGPLFGGNVMPPQVLGSGHENQSVSVTAEMEHNKIAGQHDLLQEFEASLRKGPNLNVKASEQLKSVSLPSPPADILPVSETRKQPSGDDLKLNQPVHDGVKGPCSLMEKQASPKIAGPSEPAMKIISGDDTSHLNRSPIPIGHAANTTEANSLSSPIASFPSLLFGREAIPPSQKLAAEGFSLQRVIEPQSDVPSGATNIMKAGVDISAATSLPATLFGRKAILPESKAAADEPVLPRMTEPQLCNSPDVTNNVDSNIKDVIPPAES</sequence>
<feature type="compositionally biased region" description="Polar residues" evidence="1">
    <location>
        <begin position="436"/>
        <end position="449"/>
    </location>
</feature>
<proteinExistence type="predicted"/>
<keyword evidence="3" id="KW-1185">Reference proteome</keyword>
<feature type="compositionally biased region" description="Basic and acidic residues" evidence="1">
    <location>
        <begin position="273"/>
        <end position="284"/>
    </location>
</feature>
<dbReference type="PANTHER" id="PTHR34682">
    <property type="entry name" value="AT HOOK MOTIF-CONTAINING PROTEIN"/>
    <property type="match status" value="1"/>
</dbReference>
<gene>
    <name evidence="2" type="ORF">POPTR_004G017000</name>
</gene>
<protein>
    <recommendedName>
        <fullName evidence="4">AT hook motif-containing protein</fullName>
    </recommendedName>
</protein>
<dbReference type="InParanoid" id="A0A2K2ANJ5"/>
<reference evidence="2 3" key="1">
    <citation type="journal article" date="2006" name="Science">
        <title>The genome of black cottonwood, Populus trichocarpa (Torr. &amp; Gray).</title>
        <authorList>
            <person name="Tuskan G.A."/>
            <person name="Difazio S."/>
            <person name="Jansson S."/>
            <person name="Bohlmann J."/>
            <person name="Grigoriev I."/>
            <person name="Hellsten U."/>
            <person name="Putnam N."/>
            <person name="Ralph S."/>
            <person name="Rombauts S."/>
            <person name="Salamov A."/>
            <person name="Schein J."/>
            <person name="Sterck L."/>
            <person name="Aerts A."/>
            <person name="Bhalerao R.R."/>
            <person name="Bhalerao R.P."/>
            <person name="Blaudez D."/>
            <person name="Boerjan W."/>
            <person name="Brun A."/>
            <person name="Brunner A."/>
            <person name="Busov V."/>
            <person name="Campbell M."/>
            <person name="Carlson J."/>
            <person name="Chalot M."/>
            <person name="Chapman J."/>
            <person name="Chen G.L."/>
            <person name="Cooper D."/>
            <person name="Coutinho P.M."/>
            <person name="Couturier J."/>
            <person name="Covert S."/>
            <person name="Cronk Q."/>
            <person name="Cunningham R."/>
            <person name="Davis J."/>
            <person name="Degroeve S."/>
            <person name="Dejardin A."/>
            <person name="Depamphilis C."/>
            <person name="Detter J."/>
            <person name="Dirks B."/>
            <person name="Dubchak I."/>
            <person name="Duplessis S."/>
            <person name="Ehlting J."/>
            <person name="Ellis B."/>
            <person name="Gendler K."/>
            <person name="Goodstein D."/>
            <person name="Gribskov M."/>
            <person name="Grimwood J."/>
            <person name="Groover A."/>
            <person name="Gunter L."/>
            <person name="Hamberger B."/>
            <person name="Heinze B."/>
            <person name="Helariutta Y."/>
            <person name="Henrissat B."/>
            <person name="Holligan D."/>
            <person name="Holt R."/>
            <person name="Huang W."/>
            <person name="Islam-Faridi N."/>
            <person name="Jones S."/>
            <person name="Jones-Rhoades M."/>
            <person name="Jorgensen R."/>
            <person name="Joshi C."/>
            <person name="Kangasjarvi J."/>
            <person name="Karlsson J."/>
            <person name="Kelleher C."/>
            <person name="Kirkpatrick R."/>
            <person name="Kirst M."/>
            <person name="Kohler A."/>
            <person name="Kalluri U."/>
            <person name="Larimer F."/>
            <person name="Leebens-Mack J."/>
            <person name="Leple J.C."/>
            <person name="Locascio P."/>
            <person name="Lou Y."/>
            <person name="Lucas S."/>
            <person name="Martin F."/>
            <person name="Montanini B."/>
            <person name="Napoli C."/>
            <person name="Nelson D.R."/>
            <person name="Nelson C."/>
            <person name="Nieminen K."/>
            <person name="Nilsson O."/>
            <person name="Pereda V."/>
            <person name="Peter G."/>
            <person name="Philippe R."/>
            <person name="Pilate G."/>
            <person name="Poliakov A."/>
            <person name="Razumovskaya J."/>
            <person name="Richardson P."/>
            <person name="Rinaldi C."/>
            <person name="Ritland K."/>
            <person name="Rouze P."/>
            <person name="Ryaboy D."/>
            <person name="Schmutz J."/>
            <person name="Schrader J."/>
            <person name="Segerman B."/>
            <person name="Shin H."/>
            <person name="Siddiqui A."/>
            <person name="Sterky F."/>
            <person name="Terry A."/>
            <person name="Tsai C.J."/>
            <person name="Uberbacher E."/>
            <person name="Unneberg P."/>
            <person name="Vahala J."/>
            <person name="Wall K."/>
            <person name="Wessler S."/>
            <person name="Yang G."/>
            <person name="Yin T."/>
            <person name="Douglas C."/>
            <person name="Marra M."/>
            <person name="Sandberg G."/>
            <person name="Van de Peer Y."/>
            <person name="Rokhsar D."/>
        </authorList>
    </citation>
    <scope>NUCLEOTIDE SEQUENCE [LARGE SCALE GENOMIC DNA]</scope>
    <source>
        <strain evidence="3">cv. Nisqually</strain>
    </source>
</reference>
<evidence type="ECO:0000313" key="2">
    <source>
        <dbReference type="EMBL" id="PNT39096.1"/>
    </source>
</evidence>
<dbReference type="AlphaFoldDB" id="A0A2K2ANJ5"/>